<evidence type="ECO:0000256" key="1">
    <source>
        <dbReference type="ARBA" id="ARBA00007198"/>
    </source>
</evidence>
<proteinExistence type="inferred from homology"/>
<accession>A0ABW0P9D3</accession>
<dbReference type="Pfam" id="PF03960">
    <property type="entry name" value="ArsC"/>
    <property type="match status" value="1"/>
</dbReference>
<dbReference type="PROSITE" id="PS51353">
    <property type="entry name" value="ARSC"/>
    <property type="match status" value="1"/>
</dbReference>
<comment type="similarity">
    <text evidence="1 2">Belongs to the ArsC family.</text>
</comment>
<evidence type="ECO:0000313" key="4">
    <source>
        <dbReference type="Proteomes" id="UP001596060"/>
    </source>
</evidence>
<dbReference type="RefSeq" id="WP_066721316.1">
    <property type="nucleotide sequence ID" value="NZ_JBHSLU010000092.1"/>
</dbReference>
<dbReference type="InterPro" id="IPR006660">
    <property type="entry name" value="Arsenate_reductase-like"/>
</dbReference>
<dbReference type="Proteomes" id="UP001596060">
    <property type="component" value="Unassembled WGS sequence"/>
</dbReference>
<dbReference type="EMBL" id="JBHSLU010000092">
    <property type="protein sequence ID" value="MFC5508429.1"/>
    <property type="molecule type" value="Genomic_DNA"/>
</dbReference>
<dbReference type="PANTHER" id="PTHR30041:SF8">
    <property type="entry name" value="PROTEIN YFFB"/>
    <property type="match status" value="1"/>
</dbReference>
<name>A0ABW0P9D3_9HYPH</name>
<gene>
    <name evidence="3" type="ORF">ACFPN9_24600</name>
</gene>
<protein>
    <submittedName>
        <fullName evidence="3">ArsC family reductase</fullName>
    </submittedName>
</protein>
<dbReference type="InterPro" id="IPR006504">
    <property type="entry name" value="Tscrpt_reg_Spx/MgsR"/>
</dbReference>
<dbReference type="NCBIfam" id="NF008107">
    <property type="entry name" value="PRK10853.1"/>
    <property type="match status" value="1"/>
</dbReference>
<dbReference type="PANTHER" id="PTHR30041">
    <property type="entry name" value="ARSENATE REDUCTASE"/>
    <property type="match status" value="1"/>
</dbReference>
<evidence type="ECO:0000313" key="3">
    <source>
        <dbReference type="EMBL" id="MFC5508429.1"/>
    </source>
</evidence>
<keyword evidence="4" id="KW-1185">Reference proteome</keyword>
<organism evidence="3 4">
    <name type="scientific">Bosea massiliensis</name>
    <dbReference type="NCBI Taxonomy" id="151419"/>
    <lineage>
        <taxon>Bacteria</taxon>
        <taxon>Pseudomonadati</taxon>
        <taxon>Pseudomonadota</taxon>
        <taxon>Alphaproteobacteria</taxon>
        <taxon>Hyphomicrobiales</taxon>
        <taxon>Boseaceae</taxon>
        <taxon>Bosea</taxon>
    </lineage>
</organism>
<reference evidence="4" key="1">
    <citation type="journal article" date="2019" name="Int. J. Syst. Evol. Microbiol.">
        <title>The Global Catalogue of Microorganisms (GCM) 10K type strain sequencing project: providing services to taxonomists for standard genome sequencing and annotation.</title>
        <authorList>
            <consortium name="The Broad Institute Genomics Platform"/>
            <consortium name="The Broad Institute Genome Sequencing Center for Infectious Disease"/>
            <person name="Wu L."/>
            <person name="Ma J."/>
        </authorList>
    </citation>
    <scope>NUCLEOTIDE SEQUENCE [LARGE SCALE GENOMIC DNA]</scope>
    <source>
        <strain evidence="4">CCUG 43117</strain>
    </source>
</reference>
<dbReference type="SUPFAM" id="SSF52833">
    <property type="entry name" value="Thioredoxin-like"/>
    <property type="match status" value="1"/>
</dbReference>
<sequence>MAITLYGIKNCDTMKKARAWLDGQGVAYAFHDYKASGIDRASLMRWVGEHGWETVLNRAGTTFRALPEAEKRGLDADRAIALMLAQPSMIKRPVLDLGDRTLVGFKPEIYEASVKPAA</sequence>
<dbReference type="NCBIfam" id="TIGR01617">
    <property type="entry name" value="arsC_related"/>
    <property type="match status" value="1"/>
</dbReference>
<dbReference type="CDD" id="cd03035">
    <property type="entry name" value="ArsC_Yffb"/>
    <property type="match status" value="1"/>
</dbReference>
<evidence type="ECO:0000256" key="2">
    <source>
        <dbReference type="PROSITE-ProRule" id="PRU01282"/>
    </source>
</evidence>
<comment type="caution">
    <text evidence="3">The sequence shown here is derived from an EMBL/GenBank/DDBJ whole genome shotgun (WGS) entry which is preliminary data.</text>
</comment>
<dbReference type="Gene3D" id="3.40.30.10">
    <property type="entry name" value="Glutaredoxin"/>
    <property type="match status" value="1"/>
</dbReference>
<dbReference type="InterPro" id="IPR036249">
    <property type="entry name" value="Thioredoxin-like_sf"/>
</dbReference>